<dbReference type="GO" id="GO:0005615">
    <property type="term" value="C:extracellular space"/>
    <property type="evidence" value="ECO:0007669"/>
    <property type="project" value="InterPro"/>
</dbReference>
<evidence type="ECO:0000259" key="4">
    <source>
        <dbReference type="SMART" id="SM01360"/>
    </source>
</evidence>
<dbReference type="Gene3D" id="2.170.130.10">
    <property type="entry name" value="TonB-dependent receptor, plug domain"/>
    <property type="match status" value="1"/>
</dbReference>
<feature type="domain" description="Alpha-2-macroglobulin" evidence="4">
    <location>
        <begin position="843"/>
        <end position="933"/>
    </location>
</feature>
<dbReference type="SUPFAM" id="SSF56935">
    <property type="entry name" value="Porins"/>
    <property type="match status" value="1"/>
</dbReference>
<keyword evidence="6" id="KW-1185">Reference proteome</keyword>
<dbReference type="CDD" id="cd02891">
    <property type="entry name" value="A2M_like"/>
    <property type="match status" value="1"/>
</dbReference>
<sequence length="1504" mass="166120">MKYLINICCCLLLCIQSLPLYAQQVDYKNTKEKVYLHTSHVFFTPGEELFYKIYVVNAQDLQPNRISKRVFVEVISPAGSVVEKQQYEVAEGYAQGSFVFGKDAPGGIYTLRAYTLWMRNEKPRTVFNREITLLKVISPRVLMKLDFPRKGYGPGDEVAAEYSMKNLQQQPIVGFPAQYTVSIDGKAVFTGTFTTDTAGKARILFRLPEKLYTNDGLLNITVDYQHNKEAISRSIPITLNKIDLQFMPEGGTLVNGIATNMAFKAINEYGKPADVKGTVLDDQGKQVATFESLRFGMGAFRFTPQPGHHYIARLSAPAGARGEYVLPAAATNGVVMNVRRKDSLLQFVLQASQPMTVTLEGKTRNVTHYKQVIQLQAGEQVVSVNPADFPVGIAVFTIAQLNNIPLAERIVFLGASRCLQVKITPDKQLYKPREKVTLDISTTGEKGMPIPANLSLAVVDDKKWVLADDRQDNILSWLLLSSELHGKTEEPSFYFKQDEPTAPAAQDLLMLTNGYRYFDYEDAVIRNNQLLHGPDAVHVLSGIVMDKNERPVPSKVYFLHGTVPGQKIRMIETDEAGRFKMTGLTPDRYMLVAVPKRKVREKTGDVIRILENKFIAGGDVSKFAAPLTDTVAGYTTGQEEQALPPQSNPSQKPVAPKEMFMFPESDKALQEVVVTGYSIAQKKSMTSAIVSTVSMERLQSVSTGLQGFVAGIAITPNTQGNDYNVTLRGARSASGSNEPLYIYNGVPVTSAEIAGNLGLISSVTVLKDAAAVALYGSRAVNGVVVINGVGTWGEYRKVNLSPNYNLPFAMADVQGEAITPVRRFYAPVYTSLKTKERNDFRETIYWNPVVQTDRHGKAVVSFYNSDATTSFRAIAEGIGYNGQPGRTEIAYVSKAPVGVDVKIPPYLTVGDKALLPMVISNNTPDEMELDITMVLPKGMKAGNYESRVLLPGNGSYKILLPVEAIARLEDDIHFVVQMPQGQENITLPVTVSEKGFPASICLSAAAPESWNFPLKNIVPGSLRTELSLYEELEGLTMEVIASMLREPYGCFEQTSSTTYPNIFILKYLQQTGKLNPALKKKAMNYLERGYNRLRSFETSAGGFEWFGHVPPQEALTAYGLMEFTDMKEFIAVDEGMMARTKKFLLGRRNGTGGFRLEASKSHQLHAVPYSVANTYIVYAMTKAGMGLEILPEYEAALKTAMKSNSAWELAVMANAAYYMKRPEDYRQLIILLQQGYRNNTLDKGSVVGASGASLDVETMAWYGLALVKDNNNIVELSHLMQKIMKYRTVYGFGATQSTVLTLELLTAYANAVSRAKASYSTAFTLNQSQVSPGPVDATLLKEGENVFTATAKDSSGMGPYSLEVMYNTLLPDNSAAAVLKLQTALSSTQAKVGETVRMNMQVKNETNKGLPMSVAKIGIPAGLSAQPWQLKELIETKKITHYEIFDNYLVLYWLDFAPGENKIVNLDLKAEIPGTYKGKAGNVYLYYTPEHKHWNAGLDIDIRE</sequence>
<evidence type="ECO:0000256" key="3">
    <source>
        <dbReference type="SAM" id="SignalP"/>
    </source>
</evidence>
<dbReference type="EMBL" id="JABBGC010000002">
    <property type="protein sequence ID" value="NML38995.1"/>
    <property type="molecule type" value="Genomic_DNA"/>
</dbReference>
<protein>
    <submittedName>
        <fullName evidence="5">TonB-dependent receptor plug domain-containing protein</fullName>
    </submittedName>
</protein>
<dbReference type="InterPro" id="IPR047565">
    <property type="entry name" value="Alpha-macroglob_thiol-ester_cl"/>
</dbReference>
<dbReference type="PANTHER" id="PTHR11412">
    <property type="entry name" value="MACROGLOBULIN / COMPLEMENT"/>
    <property type="match status" value="1"/>
</dbReference>
<accession>A0A848GK55</accession>
<proteinExistence type="predicted"/>
<dbReference type="Gene3D" id="2.60.40.1930">
    <property type="match status" value="1"/>
</dbReference>
<dbReference type="GO" id="GO:0004866">
    <property type="term" value="F:endopeptidase inhibitor activity"/>
    <property type="evidence" value="ECO:0007669"/>
    <property type="project" value="InterPro"/>
</dbReference>
<feature type="chain" id="PRO_5032759045" evidence="3">
    <location>
        <begin position="23"/>
        <end position="1504"/>
    </location>
</feature>
<keyword evidence="1 3" id="KW-0732">Signal</keyword>
<dbReference type="InterPro" id="IPR050473">
    <property type="entry name" value="A2M/Complement_sys"/>
</dbReference>
<dbReference type="Pfam" id="PF07678">
    <property type="entry name" value="TED_complement"/>
    <property type="match status" value="1"/>
</dbReference>
<dbReference type="Pfam" id="PF07715">
    <property type="entry name" value="Plug"/>
    <property type="match status" value="1"/>
</dbReference>
<reference evidence="5 6" key="1">
    <citation type="submission" date="2020-04" db="EMBL/GenBank/DDBJ databases">
        <title>Chitinophaga sp. G-6-1-13 sp. nov., isolated from soil.</title>
        <authorList>
            <person name="Dahal R.H."/>
            <person name="Chaudhary D.K."/>
        </authorList>
    </citation>
    <scope>NUCLEOTIDE SEQUENCE [LARGE SCALE GENOMIC DNA]</scope>
    <source>
        <strain evidence="5 6">G-6-1-13</strain>
    </source>
</reference>
<keyword evidence="2" id="KW-0882">Thioester bond</keyword>
<dbReference type="PANTHER" id="PTHR11412:SF136">
    <property type="entry name" value="CD109 ANTIGEN"/>
    <property type="match status" value="1"/>
</dbReference>
<dbReference type="SMART" id="SM01360">
    <property type="entry name" value="A2M"/>
    <property type="match status" value="1"/>
</dbReference>
<keyword evidence="5" id="KW-0675">Receptor</keyword>
<dbReference type="InterPro" id="IPR008930">
    <property type="entry name" value="Terpenoid_cyclase/PrenylTrfase"/>
</dbReference>
<evidence type="ECO:0000313" key="5">
    <source>
        <dbReference type="EMBL" id="NML38995.1"/>
    </source>
</evidence>
<dbReference type="SMART" id="SM01419">
    <property type="entry name" value="Thiol-ester_cl"/>
    <property type="match status" value="1"/>
</dbReference>
<dbReference type="RefSeq" id="WP_169226121.1">
    <property type="nucleotide sequence ID" value="NZ_JABBGC010000002.1"/>
</dbReference>
<name>A0A848GK55_9BACT</name>
<dbReference type="InterPro" id="IPR011626">
    <property type="entry name" value="Alpha-macroglobulin_TED"/>
</dbReference>
<dbReference type="InterPro" id="IPR036595">
    <property type="entry name" value="A-macroglobulin_rcpt-bd_sf"/>
</dbReference>
<dbReference type="Proteomes" id="UP000583266">
    <property type="component" value="Unassembled WGS sequence"/>
</dbReference>
<evidence type="ECO:0000256" key="1">
    <source>
        <dbReference type="ARBA" id="ARBA00022729"/>
    </source>
</evidence>
<gene>
    <name evidence="5" type="ORF">HHL17_17465</name>
</gene>
<dbReference type="Gene3D" id="1.50.10.20">
    <property type="match status" value="1"/>
</dbReference>
<organism evidence="5 6">
    <name type="scientific">Chitinophaga fulva</name>
    <dbReference type="NCBI Taxonomy" id="2728842"/>
    <lineage>
        <taxon>Bacteria</taxon>
        <taxon>Pseudomonadati</taxon>
        <taxon>Bacteroidota</taxon>
        <taxon>Chitinophagia</taxon>
        <taxon>Chitinophagales</taxon>
        <taxon>Chitinophagaceae</taxon>
        <taxon>Chitinophaga</taxon>
    </lineage>
</organism>
<dbReference type="Gene3D" id="2.60.40.690">
    <property type="entry name" value="Alpha-macroglobulin, receptor-binding domain"/>
    <property type="match status" value="1"/>
</dbReference>
<dbReference type="InterPro" id="IPR012910">
    <property type="entry name" value="Plug_dom"/>
</dbReference>
<dbReference type="InterPro" id="IPR001599">
    <property type="entry name" value="Macroglobln_a2"/>
</dbReference>
<dbReference type="Pfam" id="PF00207">
    <property type="entry name" value="A2M"/>
    <property type="match status" value="1"/>
</dbReference>
<comment type="caution">
    <text evidence="5">The sequence shown here is derived from an EMBL/GenBank/DDBJ whole genome shotgun (WGS) entry which is preliminary data.</text>
</comment>
<feature type="signal peptide" evidence="3">
    <location>
        <begin position="1"/>
        <end position="22"/>
    </location>
</feature>
<evidence type="ECO:0000256" key="2">
    <source>
        <dbReference type="ARBA" id="ARBA00022966"/>
    </source>
</evidence>
<dbReference type="SUPFAM" id="SSF48239">
    <property type="entry name" value="Terpenoid cyclases/Protein prenyltransferases"/>
    <property type="match status" value="1"/>
</dbReference>
<dbReference type="InterPro" id="IPR037066">
    <property type="entry name" value="Plug_dom_sf"/>
</dbReference>
<evidence type="ECO:0000313" key="6">
    <source>
        <dbReference type="Proteomes" id="UP000583266"/>
    </source>
</evidence>